<feature type="compositionally biased region" description="Basic and acidic residues" evidence="1">
    <location>
        <begin position="286"/>
        <end position="298"/>
    </location>
</feature>
<dbReference type="AlphaFoldDB" id="A0A839IS24"/>
<feature type="region of interest" description="Disordered" evidence="1">
    <location>
        <begin position="269"/>
        <end position="350"/>
    </location>
</feature>
<dbReference type="Pfam" id="PF05708">
    <property type="entry name" value="Peptidase_C92"/>
    <property type="match status" value="1"/>
</dbReference>
<evidence type="ECO:0008006" key="4">
    <source>
        <dbReference type="Google" id="ProtNLM"/>
    </source>
</evidence>
<feature type="compositionally biased region" description="Basic and acidic residues" evidence="1">
    <location>
        <begin position="306"/>
        <end position="317"/>
    </location>
</feature>
<dbReference type="InterPro" id="IPR038765">
    <property type="entry name" value="Papain-like_cys_pep_sf"/>
</dbReference>
<proteinExistence type="predicted"/>
<dbReference type="EMBL" id="JACJFM010000015">
    <property type="protein sequence ID" value="MBB1487464.1"/>
    <property type="molecule type" value="Genomic_DNA"/>
</dbReference>
<dbReference type="Proteomes" id="UP000565262">
    <property type="component" value="Unassembled WGS sequence"/>
</dbReference>
<sequence>MKVTKVTRPLVNWLIHSRPAPEFPLSDFERIRYELRPCDVILVEGRTRVSEVIKMITQSSWSHAALYLGRLHDIEDPELRETVNELFPFPPDTQLIVESELGLGTVIRDLASYKQDHIRICRPRGLNRKDSQQMIHYTISQLGKEYDVRQILDLARFLFPWWIMPRRWRSSLFQHNPGTATRTVCSTMIAEAFGFIQFPILPLVKKAGEDDIQLFRRNPKLCTPRDFDYSPYFEIIKYPFMDFSEHSDYRLLPWHGKGVLSGEEASMYISPETRSPDQSNTGQYRSSEHKKYDNHGENKQALQSDDTSHLPPEKTEPRAFSPAHIPSPQIDEDFYNMPSSSSGQIIPGQK</sequence>
<dbReference type="SUPFAM" id="SSF54001">
    <property type="entry name" value="Cysteine proteinases"/>
    <property type="match status" value="1"/>
</dbReference>
<evidence type="ECO:0000313" key="3">
    <source>
        <dbReference type="Proteomes" id="UP000565262"/>
    </source>
</evidence>
<organism evidence="2 3">
    <name type="scientific">Oceanospirillum sediminis</name>
    <dbReference type="NCBI Taxonomy" id="2760088"/>
    <lineage>
        <taxon>Bacteria</taxon>
        <taxon>Pseudomonadati</taxon>
        <taxon>Pseudomonadota</taxon>
        <taxon>Gammaproteobacteria</taxon>
        <taxon>Oceanospirillales</taxon>
        <taxon>Oceanospirillaceae</taxon>
        <taxon>Oceanospirillum</taxon>
    </lineage>
</organism>
<gene>
    <name evidence="2" type="ORF">H4O21_12685</name>
</gene>
<dbReference type="RefSeq" id="WP_182809244.1">
    <property type="nucleotide sequence ID" value="NZ_JACJFM010000015.1"/>
</dbReference>
<dbReference type="Gene3D" id="3.90.1720.10">
    <property type="entry name" value="endopeptidase domain like (from Nostoc punctiforme)"/>
    <property type="match status" value="1"/>
</dbReference>
<protein>
    <recommendedName>
        <fullName evidence="4">Lipo-like protein</fullName>
    </recommendedName>
</protein>
<comment type="caution">
    <text evidence="2">The sequence shown here is derived from an EMBL/GenBank/DDBJ whole genome shotgun (WGS) entry which is preliminary data.</text>
</comment>
<feature type="compositionally biased region" description="Polar residues" evidence="1">
    <location>
        <begin position="272"/>
        <end position="285"/>
    </location>
</feature>
<evidence type="ECO:0000313" key="2">
    <source>
        <dbReference type="EMBL" id="MBB1487464.1"/>
    </source>
</evidence>
<dbReference type="InterPro" id="IPR024453">
    <property type="entry name" value="Peptidase_C92"/>
</dbReference>
<accession>A0A839IS24</accession>
<name>A0A839IS24_9GAMM</name>
<keyword evidence="3" id="KW-1185">Reference proteome</keyword>
<evidence type="ECO:0000256" key="1">
    <source>
        <dbReference type="SAM" id="MobiDB-lite"/>
    </source>
</evidence>
<reference evidence="2 3" key="1">
    <citation type="submission" date="2020-08" db="EMBL/GenBank/DDBJ databases">
        <title>Oceanospirillum sp. nov. isolated from marine sediment.</title>
        <authorList>
            <person name="Ji X."/>
        </authorList>
    </citation>
    <scope>NUCLEOTIDE SEQUENCE [LARGE SCALE GENOMIC DNA]</scope>
    <source>
        <strain evidence="2 3">D5</strain>
    </source>
</reference>